<protein>
    <recommendedName>
        <fullName evidence="7">Endolytic murein transglycosylase</fullName>
        <ecNumber evidence="7">4.2.2.29</ecNumber>
    </recommendedName>
    <alternativeName>
        <fullName evidence="7">Peptidoglycan lytic transglycosylase</fullName>
    </alternativeName>
    <alternativeName>
        <fullName evidence="7">Peptidoglycan polymerization terminase</fullName>
    </alternativeName>
</protein>
<dbReference type="GO" id="GO:0005886">
    <property type="term" value="C:plasma membrane"/>
    <property type="evidence" value="ECO:0007669"/>
    <property type="project" value="UniProtKB-SubCell"/>
</dbReference>
<keyword evidence="10" id="KW-1185">Reference proteome</keyword>
<evidence type="ECO:0000256" key="3">
    <source>
        <dbReference type="ARBA" id="ARBA00022989"/>
    </source>
</evidence>
<dbReference type="AlphaFoldDB" id="A0A9X4M5Z7"/>
<accession>A0A9X4M5Z7</accession>
<keyword evidence="6 7" id="KW-0961">Cell wall biogenesis/degradation</keyword>
<dbReference type="GO" id="GO:0071555">
    <property type="term" value="P:cell wall organization"/>
    <property type="evidence" value="ECO:0007669"/>
    <property type="project" value="UniProtKB-KW"/>
</dbReference>
<keyword evidence="3 7" id="KW-1133">Transmembrane helix</keyword>
<dbReference type="Proteomes" id="UP001152755">
    <property type="component" value="Unassembled WGS sequence"/>
</dbReference>
<comment type="subcellular location">
    <subcellularLocation>
        <location evidence="7">Cell membrane</location>
        <topology evidence="7">Single-pass membrane protein</topology>
    </subcellularLocation>
</comment>
<feature type="transmembrane region" description="Helical" evidence="7">
    <location>
        <begin position="104"/>
        <end position="125"/>
    </location>
</feature>
<evidence type="ECO:0000256" key="2">
    <source>
        <dbReference type="ARBA" id="ARBA00022692"/>
    </source>
</evidence>
<name>A0A9X4M5Z7_9ACTN</name>
<evidence type="ECO:0000256" key="6">
    <source>
        <dbReference type="ARBA" id="ARBA00023316"/>
    </source>
</evidence>
<keyword evidence="4 7" id="KW-0472">Membrane</keyword>
<dbReference type="InterPro" id="IPR003770">
    <property type="entry name" value="MLTG-like"/>
</dbReference>
<dbReference type="EC" id="4.2.2.29" evidence="7"/>
<reference evidence="9" key="1">
    <citation type="submission" date="2022-08" db="EMBL/GenBank/DDBJ databases">
        <title>Genome analysis of Corynebacteriales strain.</title>
        <authorList>
            <person name="Lee S.D."/>
        </authorList>
    </citation>
    <scope>NUCLEOTIDE SEQUENCE</scope>
    <source>
        <strain evidence="9">D3-21</strain>
    </source>
</reference>
<feature type="region of interest" description="Disordered" evidence="8">
    <location>
        <begin position="1"/>
        <end position="26"/>
    </location>
</feature>
<gene>
    <name evidence="7 9" type="primary">mltG</name>
    <name evidence="9" type="ORF">NVS88_15025</name>
</gene>
<evidence type="ECO:0000313" key="9">
    <source>
        <dbReference type="EMBL" id="MDG3015873.1"/>
    </source>
</evidence>
<dbReference type="RefSeq" id="WP_277833366.1">
    <property type="nucleotide sequence ID" value="NZ_JAAIVF010000004.1"/>
</dbReference>
<feature type="compositionally biased region" description="Gly residues" evidence="8">
    <location>
        <begin position="12"/>
        <end position="21"/>
    </location>
</feature>
<dbReference type="NCBIfam" id="TIGR00247">
    <property type="entry name" value="endolytic transglycosylase MltG"/>
    <property type="match status" value="1"/>
</dbReference>
<dbReference type="GO" id="GO:0009252">
    <property type="term" value="P:peptidoglycan biosynthetic process"/>
    <property type="evidence" value="ECO:0007669"/>
    <property type="project" value="UniProtKB-UniRule"/>
</dbReference>
<evidence type="ECO:0000256" key="5">
    <source>
        <dbReference type="ARBA" id="ARBA00023239"/>
    </source>
</evidence>
<dbReference type="HAMAP" id="MF_02065">
    <property type="entry name" value="MltG"/>
    <property type="match status" value="1"/>
</dbReference>
<dbReference type="PANTHER" id="PTHR30518">
    <property type="entry name" value="ENDOLYTIC MUREIN TRANSGLYCOSYLASE"/>
    <property type="match status" value="1"/>
</dbReference>
<evidence type="ECO:0000256" key="8">
    <source>
        <dbReference type="SAM" id="MobiDB-lite"/>
    </source>
</evidence>
<comment type="caution">
    <text evidence="9">The sequence shown here is derived from an EMBL/GenBank/DDBJ whole genome shotgun (WGS) entry which is preliminary data.</text>
</comment>
<sequence length="481" mass="51362">MNDDRGGHDDQGGYGEPGGYQGREDGFVEYAYRPPARHSAMLAQDGGDEDFPGEVRAPHDGWATERAEPQFVPGVDEHELPPQGRRAARMAREARARKTKRRRWIGVSAALAVLVVLCVGAYGVLRLVFPALFTPDPKDYSGNGLADVVVQVKDGDTTTDIASTLTQDNVVASTGAFLRAAKDNSGMATIQPGFYALRTEIPAKHAVQLMTSPAARVGQVVIPEGRQLSDVTTVSGHVTEGILTLIAHASCVPVDGGGPKCVSVDQLRGALAAADPRQIGVPTWAVDRVLKVHDPQRRFEGLIKAGTWNFDPTAAPEQILKTLFTASTAAYNAAGLQTAGADTGLSPYDTLVAASLVEREAHPADFAKVARVIVNRLKVGQQLQFDSTVNYLLDRVEVATTDKDRETQTPWNTYAMNGLPATPIAAPGDDALQAAENPAPGDWLYFVTVDKTGTTLFTADYQQHLANITLASKAGVLDSGR</sequence>
<comment type="similarity">
    <text evidence="7">Belongs to the transglycosylase MltG family.</text>
</comment>
<keyword evidence="1 7" id="KW-1003">Cell membrane</keyword>
<keyword evidence="2 7" id="KW-0812">Transmembrane</keyword>
<organism evidence="9 10">
    <name type="scientific">Speluncibacter jeojiensis</name>
    <dbReference type="NCBI Taxonomy" id="2710754"/>
    <lineage>
        <taxon>Bacteria</taxon>
        <taxon>Bacillati</taxon>
        <taxon>Actinomycetota</taxon>
        <taxon>Actinomycetes</taxon>
        <taxon>Mycobacteriales</taxon>
        <taxon>Speluncibacteraceae</taxon>
        <taxon>Speluncibacter</taxon>
    </lineage>
</organism>
<evidence type="ECO:0000256" key="7">
    <source>
        <dbReference type="HAMAP-Rule" id="MF_02065"/>
    </source>
</evidence>
<dbReference type="PANTHER" id="PTHR30518:SF2">
    <property type="entry name" value="ENDOLYTIC MUREIN TRANSGLYCOSYLASE"/>
    <property type="match status" value="1"/>
</dbReference>
<dbReference type="Gene3D" id="3.30.1490.480">
    <property type="entry name" value="Endolytic murein transglycosylase"/>
    <property type="match status" value="1"/>
</dbReference>
<evidence type="ECO:0000256" key="4">
    <source>
        <dbReference type="ARBA" id="ARBA00023136"/>
    </source>
</evidence>
<dbReference type="EMBL" id="JANRHA010000010">
    <property type="protein sequence ID" value="MDG3015873.1"/>
    <property type="molecule type" value="Genomic_DNA"/>
</dbReference>
<dbReference type="Pfam" id="PF02618">
    <property type="entry name" value="YceG"/>
    <property type="match status" value="1"/>
</dbReference>
<dbReference type="GO" id="GO:0008932">
    <property type="term" value="F:lytic endotransglycosylase activity"/>
    <property type="evidence" value="ECO:0007669"/>
    <property type="project" value="UniProtKB-UniRule"/>
</dbReference>
<evidence type="ECO:0000256" key="1">
    <source>
        <dbReference type="ARBA" id="ARBA00022475"/>
    </source>
</evidence>
<comment type="function">
    <text evidence="7">Functions as a peptidoglycan terminase that cleaves nascent peptidoglycan strands endolytically to terminate their elongation.</text>
</comment>
<feature type="site" description="Important for catalytic activity" evidence="7">
    <location>
        <position position="360"/>
    </location>
</feature>
<evidence type="ECO:0000313" key="10">
    <source>
        <dbReference type="Proteomes" id="UP001152755"/>
    </source>
</evidence>
<keyword evidence="5 7" id="KW-0456">Lyase</keyword>
<proteinExistence type="inferred from homology"/>
<comment type="catalytic activity">
    <reaction evidence="7">
        <text>a peptidoglycan chain = a peptidoglycan chain with N-acetyl-1,6-anhydromuramyl-[peptide] at the reducing end + a peptidoglycan chain with N-acetylglucosamine at the non-reducing end.</text>
        <dbReference type="EC" id="4.2.2.29"/>
    </reaction>
</comment>
<feature type="compositionally biased region" description="Basic and acidic residues" evidence="8">
    <location>
        <begin position="1"/>
        <end position="11"/>
    </location>
</feature>